<proteinExistence type="predicted"/>
<dbReference type="Proteomes" id="UP001218188">
    <property type="component" value="Unassembled WGS sequence"/>
</dbReference>
<keyword evidence="3" id="KW-1185">Reference proteome</keyword>
<feature type="region of interest" description="Disordered" evidence="1">
    <location>
        <begin position="141"/>
        <end position="169"/>
    </location>
</feature>
<gene>
    <name evidence="2" type="ORF">C8F04DRAFT_724397</name>
</gene>
<evidence type="ECO:0000256" key="1">
    <source>
        <dbReference type="SAM" id="MobiDB-lite"/>
    </source>
</evidence>
<dbReference type="EMBL" id="JARJCM010000009">
    <property type="protein sequence ID" value="KAJ7043608.1"/>
    <property type="molecule type" value="Genomic_DNA"/>
</dbReference>
<comment type="caution">
    <text evidence="2">The sequence shown here is derived from an EMBL/GenBank/DDBJ whole genome shotgun (WGS) entry which is preliminary data.</text>
</comment>
<accession>A0AAD6TG19</accession>
<reference evidence="2" key="1">
    <citation type="submission" date="2023-03" db="EMBL/GenBank/DDBJ databases">
        <title>Massive genome expansion in bonnet fungi (Mycena s.s.) driven by repeated elements and novel gene families across ecological guilds.</title>
        <authorList>
            <consortium name="Lawrence Berkeley National Laboratory"/>
            <person name="Harder C.B."/>
            <person name="Miyauchi S."/>
            <person name="Viragh M."/>
            <person name="Kuo A."/>
            <person name="Thoen E."/>
            <person name="Andreopoulos B."/>
            <person name="Lu D."/>
            <person name="Skrede I."/>
            <person name="Drula E."/>
            <person name="Henrissat B."/>
            <person name="Morin E."/>
            <person name="Kohler A."/>
            <person name="Barry K."/>
            <person name="LaButti K."/>
            <person name="Morin E."/>
            <person name="Salamov A."/>
            <person name="Lipzen A."/>
            <person name="Mereny Z."/>
            <person name="Hegedus B."/>
            <person name="Baldrian P."/>
            <person name="Stursova M."/>
            <person name="Weitz H."/>
            <person name="Taylor A."/>
            <person name="Grigoriev I.V."/>
            <person name="Nagy L.G."/>
            <person name="Martin F."/>
            <person name="Kauserud H."/>
        </authorList>
    </citation>
    <scope>NUCLEOTIDE SEQUENCE</scope>
    <source>
        <strain evidence="2">CBHHK200</strain>
    </source>
</reference>
<protein>
    <submittedName>
        <fullName evidence="2">Uncharacterized protein</fullName>
    </submittedName>
</protein>
<evidence type="ECO:0000313" key="2">
    <source>
        <dbReference type="EMBL" id="KAJ7043608.1"/>
    </source>
</evidence>
<organism evidence="2 3">
    <name type="scientific">Mycena alexandri</name>
    <dbReference type="NCBI Taxonomy" id="1745969"/>
    <lineage>
        <taxon>Eukaryota</taxon>
        <taxon>Fungi</taxon>
        <taxon>Dikarya</taxon>
        <taxon>Basidiomycota</taxon>
        <taxon>Agaricomycotina</taxon>
        <taxon>Agaricomycetes</taxon>
        <taxon>Agaricomycetidae</taxon>
        <taxon>Agaricales</taxon>
        <taxon>Marasmiineae</taxon>
        <taxon>Mycenaceae</taxon>
        <taxon>Mycena</taxon>
    </lineage>
</organism>
<sequence>MRCPHYLSVYIVLLQRHYLLHDPFQHLRSLGLHIVIPPIGVIALRSIVDRHHATAAPNSPHSPFVLLLPVISPHLLPCSRAAEGDVHGLLSRLPLDLVPLPRDFHSTRNCPIRVHPRVRLGEWFERQRCLPLPMVPCPLRQRASDSMRHPPPVLRRRLGGRSRPPPSPSLFHHLPRRHVLLPLEHARYLLVCHPRTGVIRDQKVRVLSFGITLQCVLEFLLENGACPVCRSMAQMQALLATVTWVG</sequence>
<name>A0AAD6TG19_9AGAR</name>
<evidence type="ECO:0000313" key="3">
    <source>
        <dbReference type="Proteomes" id="UP001218188"/>
    </source>
</evidence>
<dbReference type="AlphaFoldDB" id="A0AAD6TG19"/>